<dbReference type="PANTHER" id="PTHR43190:SF3">
    <property type="entry name" value="N-ACETYL-D-GLUCOSAMINE KINASE"/>
    <property type="match status" value="1"/>
</dbReference>
<evidence type="ECO:0000313" key="2">
    <source>
        <dbReference type="Proteomes" id="UP000651668"/>
    </source>
</evidence>
<dbReference type="AlphaFoldDB" id="A0A916X7S0"/>
<keyword evidence="2" id="KW-1185">Reference proteome</keyword>
<dbReference type="PANTHER" id="PTHR43190">
    <property type="entry name" value="N-ACETYL-D-GLUCOSAMINE KINASE"/>
    <property type="match status" value="1"/>
</dbReference>
<protein>
    <submittedName>
        <fullName evidence="1">ATPase</fullName>
    </submittedName>
</protein>
<dbReference type="RefSeq" id="WP_188624959.1">
    <property type="nucleotide sequence ID" value="NZ_BMIL01000001.1"/>
</dbReference>
<dbReference type="Gene3D" id="1.10.720.160">
    <property type="match status" value="1"/>
</dbReference>
<comment type="caution">
    <text evidence="1">The sequence shown here is derived from an EMBL/GenBank/DDBJ whole genome shotgun (WGS) entry which is preliminary data.</text>
</comment>
<proteinExistence type="predicted"/>
<dbReference type="SUPFAM" id="SSF53067">
    <property type="entry name" value="Actin-like ATPase domain"/>
    <property type="match status" value="2"/>
</dbReference>
<name>A0A916X7S0_9SPHI</name>
<organism evidence="1 2">
    <name type="scientific">Pedobacter quisquiliarum</name>
    <dbReference type="NCBI Taxonomy" id="1834438"/>
    <lineage>
        <taxon>Bacteria</taxon>
        <taxon>Pseudomonadati</taxon>
        <taxon>Bacteroidota</taxon>
        <taxon>Sphingobacteriia</taxon>
        <taxon>Sphingobacteriales</taxon>
        <taxon>Sphingobacteriaceae</taxon>
        <taxon>Pedobacter</taxon>
    </lineage>
</organism>
<gene>
    <name evidence="1" type="ORF">GCM10011387_02080</name>
</gene>
<reference evidence="1" key="1">
    <citation type="journal article" date="2014" name="Int. J. Syst. Evol. Microbiol.">
        <title>Complete genome sequence of Corynebacterium casei LMG S-19264T (=DSM 44701T), isolated from a smear-ripened cheese.</title>
        <authorList>
            <consortium name="US DOE Joint Genome Institute (JGI-PGF)"/>
            <person name="Walter F."/>
            <person name="Albersmeier A."/>
            <person name="Kalinowski J."/>
            <person name="Ruckert C."/>
        </authorList>
    </citation>
    <scope>NUCLEOTIDE SEQUENCE</scope>
    <source>
        <strain evidence="1">CGMCC 1.15343</strain>
    </source>
</reference>
<accession>A0A916X7S0</accession>
<dbReference type="Gene3D" id="3.30.420.40">
    <property type="match status" value="2"/>
</dbReference>
<reference evidence="1" key="2">
    <citation type="submission" date="2020-09" db="EMBL/GenBank/DDBJ databases">
        <authorList>
            <person name="Sun Q."/>
            <person name="Zhou Y."/>
        </authorList>
    </citation>
    <scope>NUCLEOTIDE SEQUENCE</scope>
    <source>
        <strain evidence="1">CGMCC 1.15343</strain>
    </source>
</reference>
<sequence length="280" mass="31476">MVAVVYSGSKAAHWKIAREGKTVAECTMPGINPCHNNEKTILDALNKKTILINNAERIKKIYVFSSGASSEARSKELALILSKFFKFSEISVKDDLYGAAVAACYNNTGIVAVLGSGSNCAYFNGTIPKQNNFGLGFILGDEGSSIHLGKMLLKRFIQGKLPKDLHRAFTQKANLDRPLILERIYRKPMPEQFLSSFFDFFVEHRAHPAIQEIIDQGFDQFIQTYLLPTIKEYPEQEIHFVGSVAGQFEERLITMAEKHGINITTIIKEPIYNLLNYYSN</sequence>
<dbReference type="InterPro" id="IPR052519">
    <property type="entry name" value="Euk-type_GlcNAc_Kinase"/>
</dbReference>
<dbReference type="InterPro" id="IPR043129">
    <property type="entry name" value="ATPase_NBD"/>
</dbReference>
<evidence type="ECO:0000313" key="1">
    <source>
        <dbReference type="EMBL" id="GGC52167.1"/>
    </source>
</evidence>
<dbReference type="EMBL" id="BMIL01000001">
    <property type="protein sequence ID" value="GGC52167.1"/>
    <property type="molecule type" value="Genomic_DNA"/>
</dbReference>
<dbReference type="Proteomes" id="UP000651668">
    <property type="component" value="Unassembled WGS sequence"/>
</dbReference>